<sequence length="402" mass="44705">MKGLSDARVDEICEAAEKIVIVSRVERKKNRRMGSSSSQKLEVNNRFPLRFYFRMANIILRQADIYREEKDIFYLYITLLRFASLVSETIPDHQDYIKADQRERSSQKEVKKKLLNALAELEELKPAVKQKTNEINRGNAYQNSRHDHQTGESIPRRSDKKKVESVGTCSSSTGGENLSPHPTPEFPFGLPGNKRLKKETRTKILLEEAHDWKLTTPCKPIPQARPAINQPTAPRVEEDLELVKAIDASFQSALQERPPLSDALQIHETNASSSSSTSMDSGDLSQCESVPGGDSDSHAEIHVISTIQTSTTSESIPSAPPVSDDCLNDPFQCRSTDSSPIQEGENASSSCVICMDAPVEGAFIPCGHMAGCMACLNDIKDKNWDCPVCRVKVDQVIKLYVV</sequence>
<feature type="domain" description="RING-type" evidence="3">
    <location>
        <begin position="351"/>
        <end position="390"/>
    </location>
</feature>
<dbReference type="GO" id="GO:0005768">
    <property type="term" value="C:endosome"/>
    <property type="evidence" value="ECO:0007669"/>
    <property type="project" value="TreeGrafter"/>
</dbReference>
<reference evidence="4 5" key="1">
    <citation type="journal article" date="2018" name="Nat. Genet.">
        <title>The Rosa genome provides new insights in the design of modern roses.</title>
        <authorList>
            <person name="Bendahmane M."/>
        </authorList>
    </citation>
    <scope>NUCLEOTIDE SEQUENCE [LARGE SCALE GENOMIC DNA]</scope>
    <source>
        <strain evidence="5">cv. Old Blush</strain>
    </source>
</reference>
<dbReference type="GO" id="GO:0008270">
    <property type="term" value="F:zinc ion binding"/>
    <property type="evidence" value="ECO:0007669"/>
    <property type="project" value="UniProtKB-KW"/>
</dbReference>
<dbReference type="InterPro" id="IPR001841">
    <property type="entry name" value="Znf_RING"/>
</dbReference>
<keyword evidence="5" id="KW-1185">Reference proteome</keyword>
<feature type="compositionally biased region" description="Low complexity" evidence="2">
    <location>
        <begin position="272"/>
        <end position="285"/>
    </location>
</feature>
<dbReference type="PANTHER" id="PTHR12947">
    <property type="entry name" value="AMSH-LIKE PROTEASE"/>
    <property type="match status" value="1"/>
</dbReference>
<keyword evidence="1" id="KW-0479">Metal-binding</keyword>
<name>A0A2P6QR25_ROSCH</name>
<gene>
    <name evidence="4" type="ORF">RchiOBHm_Chr4g0393371</name>
</gene>
<dbReference type="OMA" id="YFRMANI"/>
<dbReference type="GO" id="GO:0016020">
    <property type="term" value="C:membrane"/>
    <property type="evidence" value="ECO:0007669"/>
    <property type="project" value="TreeGrafter"/>
</dbReference>
<dbReference type="STRING" id="74649.A0A2P6QR25"/>
<dbReference type="PROSITE" id="PS50089">
    <property type="entry name" value="ZF_RING_2"/>
    <property type="match status" value="1"/>
</dbReference>
<proteinExistence type="predicted"/>
<feature type="region of interest" description="Disordered" evidence="2">
    <location>
        <begin position="130"/>
        <end position="194"/>
    </location>
</feature>
<dbReference type="Gramene" id="PRQ36597">
    <property type="protein sequence ID" value="PRQ36597"/>
    <property type="gene ID" value="RchiOBHm_Chr4g0393371"/>
</dbReference>
<feature type="compositionally biased region" description="Basic and acidic residues" evidence="2">
    <location>
        <begin position="144"/>
        <end position="164"/>
    </location>
</feature>
<organism evidence="4 5">
    <name type="scientific">Rosa chinensis</name>
    <name type="common">China rose</name>
    <dbReference type="NCBI Taxonomy" id="74649"/>
    <lineage>
        <taxon>Eukaryota</taxon>
        <taxon>Viridiplantae</taxon>
        <taxon>Streptophyta</taxon>
        <taxon>Embryophyta</taxon>
        <taxon>Tracheophyta</taxon>
        <taxon>Spermatophyta</taxon>
        <taxon>Magnoliopsida</taxon>
        <taxon>eudicotyledons</taxon>
        <taxon>Gunneridae</taxon>
        <taxon>Pentapetalae</taxon>
        <taxon>rosids</taxon>
        <taxon>fabids</taxon>
        <taxon>Rosales</taxon>
        <taxon>Rosaceae</taxon>
        <taxon>Rosoideae</taxon>
        <taxon>Rosoideae incertae sedis</taxon>
        <taxon>Rosa</taxon>
    </lineage>
</organism>
<dbReference type="InterPro" id="IPR013083">
    <property type="entry name" value="Znf_RING/FYVE/PHD"/>
</dbReference>
<keyword evidence="1" id="KW-0863">Zinc-finger</keyword>
<dbReference type="SMART" id="SM00184">
    <property type="entry name" value="RING"/>
    <property type="match status" value="1"/>
</dbReference>
<keyword evidence="1" id="KW-0862">Zinc</keyword>
<dbReference type="AlphaFoldDB" id="A0A2P6QR25"/>
<dbReference type="Pfam" id="PF08969">
    <property type="entry name" value="USP8_dimer"/>
    <property type="match status" value="1"/>
</dbReference>
<evidence type="ECO:0000259" key="3">
    <source>
        <dbReference type="PROSITE" id="PS50089"/>
    </source>
</evidence>
<comment type="caution">
    <text evidence="4">The sequence shown here is derived from an EMBL/GenBank/DDBJ whole genome shotgun (WGS) entry which is preliminary data.</text>
</comment>
<feature type="region of interest" description="Disordered" evidence="2">
    <location>
        <begin position="269"/>
        <end position="297"/>
    </location>
</feature>
<dbReference type="Proteomes" id="UP000238479">
    <property type="component" value="Chromosome 4"/>
</dbReference>
<dbReference type="GO" id="GO:0070536">
    <property type="term" value="P:protein K63-linked deubiquitination"/>
    <property type="evidence" value="ECO:0007669"/>
    <property type="project" value="TreeGrafter"/>
</dbReference>
<dbReference type="InterPro" id="IPR015063">
    <property type="entry name" value="USP8_dimer"/>
</dbReference>
<dbReference type="Gene3D" id="1.20.58.80">
    <property type="entry name" value="Phosphotransferase system, lactose/cellobiose-type IIA subunit"/>
    <property type="match status" value="1"/>
</dbReference>
<dbReference type="Pfam" id="PF13920">
    <property type="entry name" value="zf-C3HC4_3"/>
    <property type="match status" value="1"/>
</dbReference>
<evidence type="ECO:0000313" key="4">
    <source>
        <dbReference type="EMBL" id="PRQ36597.1"/>
    </source>
</evidence>
<dbReference type="Gene3D" id="3.30.40.10">
    <property type="entry name" value="Zinc/RING finger domain, C3HC4 (zinc finger)"/>
    <property type="match status" value="1"/>
</dbReference>
<evidence type="ECO:0000313" key="5">
    <source>
        <dbReference type="Proteomes" id="UP000238479"/>
    </source>
</evidence>
<dbReference type="PANTHER" id="PTHR12947:SF13">
    <property type="entry name" value="FI19924P1"/>
    <property type="match status" value="1"/>
</dbReference>
<accession>A0A2P6QR25</accession>
<dbReference type="EMBL" id="PDCK01000042">
    <property type="protein sequence ID" value="PRQ36597.1"/>
    <property type="molecule type" value="Genomic_DNA"/>
</dbReference>
<feature type="compositionally biased region" description="Polar residues" evidence="2">
    <location>
        <begin position="167"/>
        <end position="176"/>
    </location>
</feature>
<protein>
    <submittedName>
        <fullName evidence="4">Putative transcription factor C2H2 family</fullName>
    </submittedName>
</protein>
<evidence type="ECO:0000256" key="2">
    <source>
        <dbReference type="SAM" id="MobiDB-lite"/>
    </source>
</evidence>
<evidence type="ECO:0000256" key="1">
    <source>
        <dbReference type="PROSITE-ProRule" id="PRU00175"/>
    </source>
</evidence>
<dbReference type="SUPFAM" id="SSF57850">
    <property type="entry name" value="RING/U-box"/>
    <property type="match status" value="1"/>
</dbReference>